<evidence type="ECO:0000256" key="1">
    <source>
        <dbReference type="ARBA" id="ARBA00004651"/>
    </source>
</evidence>
<dbReference type="KEGG" id="beo:BEH_09295"/>
<dbReference type="EMBL" id="CP011974">
    <property type="protein sequence ID" value="AKO95031.1"/>
    <property type="molecule type" value="Genomic_DNA"/>
</dbReference>
<dbReference type="SUPFAM" id="SSF103481">
    <property type="entry name" value="Multidrug resistance efflux transporter EmrE"/>
    <property type="match status" value="1"/>
</dbReference>
<dbReference type="GO" id="GO:0005886">
    <property type="term" value="C:plasma membrane"/>
    <property type="evidence" value="ECO:0007669"/>
    <property type="project" value="UniProtKB-SubCell"/>
</dbReference>
<name>A0A0H4KQ10_9BACI</name>
<dbReference type="InterPro" id="IPR000390">
    <property type="entry name" value="Small_drug/metabolite_transptr"/>
</dbReference>
<evidence type="ECO:0000256" key="6">
    <source>
        <dbReference type="ARBA" id="ARBA00023136"/>
    </source>
</evidence>
<keyword evidence="5" id="KW-1133">Transmembrane helix</keyword>
<dbReference type="FunFam" id="1.10.3730.20:FF:000001">
    <property type="entry name" value="Quaternary ammonium compound resistance transporter SugE"/>
    <property type="match status" value="1"/>
</dbReference>
<protein>
    <submittedName>
        <fullName evidence="8">Uncharacterized protein</fullName>
    </submittedName>
</protein>
<dbReference type="PATRIC" id="fig|135735.6.peg.1925"/>
<dbReference type="GeneID" id="93701003"/>
<accession>A0A0H4KQ10</accession>
<dbReference type="GO" id="GO:0022857">
    <property type="term" value="F:transmembrane transporter activity"/>
    <property type="evidence" value="ECO:0007669"/>
    <property type="project" value="InterPro"/>
</dbReference>
<evidence type="ECO:0000313" key="9">
    <source>
        <dbReference type="Proteomes" id="UP000036202"/>
    </source>
</evidence>
<dbReference type="Proteomes" id="UP000036202">
    <property type="component" value="Chromosome"/>
</dbReference>
<evidence type="ECO:0000256" key="3">
    <source>
        <dbReference type="ARBA" id="ARBA00022475"/>
    </source>
</evidence>
<evidence type="ECO:0000313" key="8">
    <source>
        <dbReference type="EMBL" id="AKO95031.1"/>
    </source>
</evidence>
<organism evidence="8 9">
    <name type="scientific">Priestia filamentosa</name>
    <dbReference type="NCBI Taxonomy" id="1402861"/>
    <lineage>
        <taxon>Bacteria</taxon>
        <taxon>Bacillati</taxon>
        <taxon>Bacillota</taxon>
        <taxon>Bacilli</taxon>
        <taxon>Bacillales</taxon>
        <taxon>Bacillaceae</taxon>
        <taxon>Priestia</taxon>
    </lineage>
</organism>
<dbReference type="InterPro" id="IPR037185">
    <property type="entry name" value="EmrE-like"/>
</dbReference>
<gene>
    <name evidence="8" type="ORF">BEH_09295</name>
</gene>
<keyword evidence="6" id="KW-0472">Membrane</keyword>
<comment type="similarity">
    <text evidence="7">Belongs to the drug/metabolite transporter (DMT) superfamily. Small multidrug resistance (SMR) (TC 2.A.7.1) family.</text>
</comment>
<dbReference type="AlphaFoldDB" id="A0A0H4KQ10"/>
<dbReference type="PANTHER" id="PTHR30561">
    <property type="entry name" value="SMR FAMILY PROTON-DEPENDENT DRUG EFFLUX TRANSPORTER SUGE"/>
    <property type="match status" value="1"/>
</dbReference>
<dbReference type="PANTHER" id="PTHR30561:SF1">
    <property type="entry name" value="MULTIDRUG TRANSPORTER EMRE"/>
    <property type="match status" value="1"/>
</dbReference>
<keyword evidence="4 7" id="KW-0812">Transmembrane</keyword>
<reference evidence="9" key="2">
    <citation type="submission" date="2015-06" db="EMBL/GenBank/DDBJ databases">
        <title>Genome Sequence of Bacillus endophyticus and Analysis of its Companion Mechanism in the Ketogulonigenium vulgare-Bacillus strain Consortium.</title>
        <authorList>
            <person name="Jia N."/>
            <person name="Du J."/>
            <person name="Ding M.-Z."/>
            <person name="Gao F."/>
            <person name="Yuan Y.-J."/>
        </authorList>
    </citation>
    <scope>NUCLEOTIDE SEQUENCE [LARGE SCALE GENOMIC DNA]</scope>
    <source>
        <strain evidence="9">Hbe603</strain>
    </source>
</reference>
<dbReference type="InterPro" id="IPR045324">
    <property type="entry name" value="Small_multidrug_res"/>
</dbReference>
<dbReference type="RefSeq" id="WP_048896907.1">
    <property type="nucleotide sequence ID" value="NZ_CP011974.1"/>
</dbReference>
<evidence type="ECO:0000256" key="4">
    <source>
        <dbReference type="ARBA" id="ARBA00022692"/>
    </source>
</evidence>
<proteinExistence type="inferred from homology"/>
<dbReference type="OrthoDB" id="21828at2"/>
<reference evidence="8 9" key="1">
    <citation type="journal article" date="2015" name="PLoS ONE">
        <title>Genome Sequence of Bacillus endophyticus and Analysis of Its Companion Mechanism in the Ketogulonigenium vulgare-Bacillus Strain Consortium.</title>
        <authorList>
            <person name="Jia N."/>
            <person name="Du J."/>
            <person name="Ding M.Z."/>
            <person name="Gao F."/>
            <person name="Yuan Y.J."/>
        </authorList>
    </citation>
    <scope>NUCLEOTIDE SEQUENCE [LARGE SCALE GENOMIC DNA]</scope>
    <source>
        <strain evidence="8 9">Hbe603</strain>
    </source>
</reference>
<evidence type="ECO:0000256" key="7">
    <source>
        <dbReference type="RuleBase" id="RU003942"/>
    </source>
</evidence>
<dbReference type="Gene3D" id="1.10.3730.20">
    <property type="match status" value="1"/>
</dbReference>
<keyword evidence="2" id="KW-0813">Transport</keyword>
<keyword evidence="3" id="KW-1003">Cell membrane</keyword>
<comment type="subcellular location">
    <subcellularLocation>
        <location evidence="1 7">Cell membrane</location>
        <topology evidence="1 7">Multi-pass membrane protein</topology>
    </subcellularLocation>
</comment>
<dbReference type="Pfam" id="PF00893">
    <property type="entry name" value="Multi_Drug_Res"/>
    <property type="match status" value="1"/>
</dbReference>
<sequence length="119" mass="13195">MHWIYLSIAIILELAGTVTMKLTNGLEKWGLSLLMLIFYGGSLTFLTLALKNIEISIAYAIWSGMGIVLITGGGFLYFKEEISIVKVIAILFILIGVITLNITSGEHEAYKNEKVVENR</sequence>
<accession>A0A231SF09</accession>
<evidence type="ECO:0000256" key="5">
    <source>
        <dbReference type="ARBA" id="ARBA00022989"/>
    </source>
</evidence>
<keyword evidence="9" id="KW-1185">Reference proteome</keyword>
<evidence type="ECO:0000256" key="2">
    <source>
        <dbReference type="ARBA" id="ARBA00022448"/>
    </source>
</evidence>